<dbReference type="InterPro" id="IPR011330">
    <property type="entry name" value="Glyco_hydro/deAcase_b/a-brl"/>
</dbReference>
<dbReference type="Proteomes" id="UP000515847">
    <property type="component" value="Chromosome"/>
</dbReference>
<keyword evidence="4" id="KW-1185">Reference proteome</keyword>
<dbReference type="CDD" id="cd10955">
    <property type="entry name" value="CE4_BH0857_like"/>
    <property type="match status" value="1"/>
</dbReference>
<dbReference type="PROSITE" id="PS51257">
    <property type="entry name" value="PROKAR_LIPOPROTEIN"/>
    <property type="match status" value="1"/>
</dbReference>
<gene>
    <name evidence="3" type="ORF">BR63_04310</name>
</gene>
<dbReference type="PROSITE" id="PS51677">
    <property type="entry name" value="NODB"/>
    <property type="match status" value="1"/>
</dbReference>
<accession>A0A7G6E0K4</accession>
<dbReference type="EMBL" id="CP045798">
    <property type="protein sequence ID" value="QNB45608.1"/>
    <property type="molecule type" value="Genomic_DNA"/>
</dbReference>
<name>A0A7G6E0K4_THEFR</name>
<keyword evidence="1" id="KW-0732">Signal</keyword>
<dbReference type="KEGG" id="tfr:BR63_04310"/>
<dbReference type="GO" id="GO:0005975">
    <property type="term" value="P:carbohydrate metabolic process"/>
    <property type="evidence" value="ECO:0007669"/>
    <property type="project" value="InterPro"/>
</dbReference>
<feature type="domain" description="NodB homology" evidence="2">
    <location>
        <begin position="100"/>
        <end position="294"/>
    </location>
</feature>
<dbReference type="Pfam" id="PF01522">
    <property type="entry name" value="Polysacc_deac_1"/>
    <property type="match status" value="1"/>
</dbReference>
<proteinExistence type="predicted"/>
<feature type="signal peptide" evidence="1">
    <location>
        <begin position="1"/>
        <end position="26"/>
    </location>
</feature>
<dbReference type="PANTHER" id="PTHR10587">
    <property type="entry name" value="GLYCOSYL TRANSFERASE-RELATED"/>
    <property type="match status" value="1"/>
</dbReference>
<dbReference type="SUPFAM" id="SSF88713">
    <property type="entry name" value="Glycoside hydrolase/deacetylase"/>
    <property type="match status" value="1"/>
</dbReference>
<evidence type="ECO:0000256" key="1">
    <source>
        <dbReference type="SAM" id="SignalP"/>
    </source>
</evidence>
<protein>
    <submittedName>
        <fullName evidence="3">Polysaccharide deacetylase family protein</fullName>
    </submittedName>
</protein>
<dbReference type="GO" id="GO:0016810">
    <property type="term" value="F:hydrolase activity, acting on carbon-nitrogen (but not peptide) bonds"/>
    <property type="evidence" value="ECO:0007669"/>
    <property type="project" value="InterPro"/>
</dbReference>
<feature type="chain" id="PRO_5038700669" evidence="1">
    <location>
        <begin position="27"/>
        <end position="302"/>
    </location>
</feature>
<sequence length="302" mass="33690">MSIKQLKIAKKTAIILFLTVFLSGCAGQGSTPAGSFIYISDNSTADEKTCKQKTILVEQKKEAAIDQLKESLRIKYRDRKPKLWGENVPGVMTKLDTSEKIIALTFDACGGSKLSNGVDTELIDFLIQEGIPATLFLSGRWIEANPEYCRFLADNSNFEIENHGFRHKPLSVNGKSVYNVQGTTGIEEIIDEVETNARQIEKYTGRKPKYFRSGTAYYDEIAVQIVGDLGYQVVNFNVIGDGGATYSKQQVKHATLKAQPGSIIIYHMNHPEGSTSEGLIEGVKELKEKGYRFVKLEEYRLK</sequence>
<dbReference type="OrthoDB" id="9784220at2"/>
<evidence type="ECO:0000259" key="2">
    <source>
        <dbReference type="PROSITE" id="PS51677"/>
    </source>
</evidence>
<reference evidence="3 4" key="1">
    <citation type="journal article" date="2019" name="Front. Microbiol.">
        <title>Thermoanaerosceptrum fracticalcis gen. nov. sp. nov., a Novel Fumarate-Fermenting Microorganism From a Deep Fractured Carbonate Aquifer of the US Great Basin.</title>
        <authorList>
            <person name="Hamilton-Brehm S.D."/>
            <person name="Stewart L.E."/>
            <person name="Zavarin M."/>
            <person name="Caldwell M."/>
            <person name="Lawson P.A."/>
            <person name="Onstott T.C."/>
            <person name="Grzymski J."/>
            <person name="Neveux I."/>
            <person name="Lollar B.S."/>
            <person name="Russell C.E."/>
            <person name="Moser D.P."/>
        </authorList>
    </citation>
    <scope>NUCLEOTIDE SEQUENCE [LARGE SCALE GENOMIC DNA]</scope>
    <source>
        <strain evidence="3 4">DRI-13</strain>
    </source>
</reference>
<dbReference type="AlphaFoldDB" id="A0A7G6E0K4"/>
<dbReference type="PANTHER" id="PTHR10587:SF134">
    <property type="entry name" value="SECRETED PROTEIN"/>
    <property type="match status" value="1"/>
</dbReference>
<dbReference type="Gene3D" id="3.20.20.370">
    <property type="entry name" value="Glycoside hydrolase/deacetylase"/>
    <property type="match status" value="1"/>
</dbReference>
<dbReference type="RefSeq" id="WP_051965605.1">
    <property type="nucleotide sequence ID" value="NZ_CP045798.1"/>
</dbReference>
<evidence type="ECO:0000313" key="3">
    <source>
        <dbReference type="EMBL" id="QNB45608.1"/>
    </source>
</evidence>
<dbReference type="InterPro" id="IPR050248">
    <property type="entry name" value="Polysacc_deacetylase_ArnD"/>
</dbReference>
<evidence type="ECO:0000313" key="4">
    <source>
        <dbReference type="Proteomes" id="UP000515847"/>
    </source>
</evidence>
<organism evidence="3 4">
    <name type="scientific">Thermanaerosceptrum fracticalcis</name>
    <dbReference type="NCBI Taxonomy" id="1712410"/>
    <lineage>
        <taxon>Bacteria</taxon>
        <taxon>Bacillati</taxon>
        <taxon>Bacillota</taxon>
        <taxon>Clostridia</taxon>
        <taxon>Eubacteriales</taxon>
        <taxon>Peptococcaceae</taxon>
        <taxon>Thermanaerosceptrum</taxon>
    </lineage>
</organism>
<dbReference type="InterPro" id="IPR002509">
    <property type="entry name" value="NODB_dom"/>
</dbReference>